<keyword evidence="1" id="KW-0812">Transmembrane</keyword>
<dbReference type="RefSeq" id="WP_350402036.1">
    <property type="nucleotide sequence ID" value="NZ_JBELOE010000216.1"/>
</dbReference>
<feature type="transmembrane region" description="Helical" evidence="1">
    <location>
        <begin position="48"/>
        <end position="66"/>
    </location>
</feature>
<name>A0ABV1RHX6_9ALTE</name>
<accession>A0ABV1RHX6</accession>
<evidence type="ECO:0000313" key="2">
    <source>
        <dbReference type="EMBL" id="MER2492543.1"/>
    </source>
</evidence>
<protein>
    <submittedName>
        <fullName evidence="2">Uncharacterized protein</fullName>
    </submittedName>
</protein>
<feature type="transmembrane region" description="Helical" evidence="1">
    <location>
        <begin position="134"/>
        <end position="157"/>
    </location>
</feature>
<reference evidence="2 3" key="1">
    <citation type="submission" date="2024-06" db="EMBL/GenBank/DDBJ databases">
        <authorList>
            <person name="Chen R.Y."/>
        </authorList>
    </citation>
    <scope>NUCLEOTIDE SEQUENCE [LARGE SCALE GENOMIC DNA]</scope>
    <source>
        <strain evidence="2 3">D2</strain>
    </source>
</reference>
<gene>
    <name evidence="2" type="ORF">ABS311_11725</name>
</gene>
<proteinExistence type="predicted"/>
<evidence type="ECO:0000313" key="3">
    <source>
        <dbReference type="Proteomes" id="UP001467690"/>
    </source>
</evidence>
<keyword evidence="1" id="KW-0472">Membrane</keyword>
<evidence type="ECO:0000256" key="1">
    <source>
        <dbReference type="SAM" id="Phobius"/>
    </source>
</evidence>
<sequence length="160" mass="18820">MDKLKSFFEPLLAYYCMSVYLMVWYVYETQSDWRTALDNYWFYQPMQLNITGIAKGTPLVIFIPFIENEHWVLYVFGTVLLLDSIVRFFCSLDFMEQSIVKKCSYYHGKGYRLPSWLMKLSVFKSPQDKALLSFLWVLTYAISTAIIVFSGIVALQLKYG</sequence>
<dbReference type="EMBL" id="JBELOE010000216">
    <property type="protein sequence ID" value="MER2492543.1"/>
    <property type="molecule type" value="Genomic_DNA"/>
</dbReference>
<keyword evidence="3" id="KW-1185">Reference proteome</keyword>
<feature type="transmembrane region" description="Helical" evidence="1">
    <location>
        <begin position="12"/>
        <end position="27"/>
    </location>
</feature>
<organism evidence="2 3">
    <name type="scientific">Catenovulum sediminis</name>
    <dbReference type="NCBI Taxonomy" id="1740262"/>
    <lineage>
        <taxon>Bacteria</taxon>
        <taxon>Pseudomonadati</taxon>
        <taxon>Pseudomonadota</taxon>
        <taxon>Gammaproteobacteria</taxon>
        <taxon>Alteromonadales</taxon>
        <taxon>Alteromonadaceae</taxon>
        <taxon>Catenovulum</taxon>
    </lineage>
</organism>
<dbReference type="Proteomes" id="UP001467690">
    <property type="component" value="Unassembled WGS sequence"/>
</dbReference>
<feature type="transmembrane region" description="Helical" evidence="1">
    <location>
        <begin position="72"/>
        <end position="92"/>
    </location>
</feature>
<comment type="caution">
    <text evidence="2">The sequence shown here is derived from an EMBL/GenBank/DDBJ whole genome shotgun (WGS) entry which is preliminary data.</text>
</comment>
<keyword evidence="1" id="KW-1133">Transmembrane helix</keyword>